<keyword evidence="2" id="KW-0808">Transferase</keyword>
<sequence>MEVIQNVACTKCGCVCDDLQVSVENGRIQAVSGACELSESWFLEQDSQQPPSAAINQKPVEIHTAIEHATDLLLKSQAPLIFGLSRSSSEGQRAAVQLADTVGAIIDTTASLCHAPSIMAIQHVGESTSSLGEIKNRADLVIFWGVDPVISHPRHFERYSVDPVGEFIPNGRSDRTVIAIDSERTQTADAADIFLQVEPGTDFEMIWTLRSLLRGERPAEDAYSGIPIDQLTELADRMKSCRCGVVFFGLGLAHQQLGHLNVEALLRLVTDLNAHTRFHARRMRMHGDVTGADCVLCWQTGYPFGVNLGRGYPRYNPGEYSANDLLERGEVDLCLLVGGESVPHMSPAARRYLETIPTILLDYPTLPVHFQPQVQFTTAVYGVHLPGIVYRMDEVPIPLRQVLPTSYPSDAEILQRITDTFVNVGG</sequence>
<dbReference type="GO" id="GO:0022904">
    <property type="term" value="P:respiratory electron transport chain"/>
    <property type="evidence" value="ECO:0007669"/>
    <property type="project" value="TreeGrafter"/>
</dbReference>
<dbReference type="NCBIfam" id="TIGR03129">
    <property type="entry name" value="one_C_dehyd_B"/>
    <property type="match status" value="1"/>
</dbReference>
<dbReference type="GO" id="GO:0018493">
    <property type="term" value="F:formylmethanofuran dehydrogenase activity"/>
    <property type="evidence" value="ECO:0007669"/>
    <property type="project" value="InterPro"/>
</dbReference>
<dbReference type="GO" id="GO:0016787">
    <property type="term" value="F:hydrolase activity"/>
    <property type="evidence" value="ECO:0007669"/>
    <property type="project" value="UniProtKB-KW"/>
</dbReference>
<dbReference type="Proteomes" id="UP000319383">
    <property type="component" value="Chromosome"/>
</dbReference>
<organism evidence="2 3">
    <name type="scientific">Symmachiella dynata</name>
    <dbReference type="NCBI Taxonomy" id="2527995"/>
    <lineage>
        <taxon>Bacteria</taxon>
        <taxon>Pseudomonadati</taxon>
        <taxon>Planctomycetota</taxon>
        <taxon>Planctomycetia</taxon>
        <taxon>Planctomycetales</taxon>
        <taxon>Planctomycetaceae</taxon>
        <taxon>Symmachiella</taxon>
    </lineage>
</organism>
<dbReference type="GO" id="GO:0015948">
    <property type="term" value="P:methanogenesis"/>
    <property type="evidence" value="ECO:0007669"/>
    <property type="project" value="InterPro"/>
</dbReference>
<reference evidence="2 3" key="1">
    <citation type="submission" date="2019-02" db="EMBL/GenBank/DDBJ databases">
        <title>Deep-cultivation of Planctomycetes and their phenomic and genomic characterization uncovers novel biology.</title>
        <authorList>
            <person name="Wiegand S."/>
            <person name="Jogler M."/>
            <person name="Boedeker C."/>
            <person name="Pinto D."/>
            <person name="Vollmers J."/>
            <person name="Rivas-Marin E."/>
            <person name="Kohn T."/>
            <person name="Peeters S.H."/>
            <person name="Heuer A."/>
            <person name="Rast P."/>
            <person name="Oberbeckmann S."/>
            <person name="Bunk B."/>
            <person name="Jeske O."/>
            <person name="Meyerdierks A."/>
            <person name="Storesund J.E."/>
            <person name="Kallscheuer N."/>
            <person name="Luecker S."/>
            <person name="Lage O.M."/>
            <person name="Pohl T."/>
            <person name="Merkel B.J."/>
            <person name="Hornburger P."/>
            <person name="Mueller R.-W."/>
            <person name="Bruemmer F."/>
            <person name="Labrenz M."/>
            <person name="Spormann A.M."/>
            <person name="Op den Camp H."/>
            <person name="Overmann J."/>
            <person name="Amann R."/>
            <person name="Jetten M.S.M."/>
            <person name="Mascher T."/>
            <person name="Medema M.H."/>
            <person name="Devos D.P."/>
            <person name="Kaster A.-K."/>
            <person name="Ovreas L."/>
            <person name="Rohde M."/>
            <person name="Galperin M.Y."/>
            <person name="Jogler C."/>
        </authorList>
    </citation>
    <scope>NUCLEOTIDE SEQUENCE [LARGE SCALE GENOMIC DNA]</scope>
    <source>
        <strain evidence="2 3">Mal52</strain>
    </source>
</reference>
<dbReference type="GO" id="GO:0003954">
    <property type="term" value="F:NADH dehydrogenase activity"/>
    <property type="evidence" value="ECO:0007669"/>
    <property type="project" value="TreeGrafter"/>
</dbReference>
<evidence type="ECO:0000313" key="2">
    <source>
        <dbReference type="EMBL" id="QDU44356.1"/>
    </source>
</evidence>
<gene>
    <name evidence="2" type="primary">fhcB</name>
    <name evidence="2" type="ORF">Mal52_28370</name>
</gene>
<dbReference type="InterPro" id="IPR050123">
    <property type="entry name" value="Prok_molybdopt-oxidoreductase"/>
</dbReference>
<dbReference type="SUPFAM" id="SSF53706">
    <property type="entry name" value="Formate dehydrogenase/DMSO reductase, domains 1-3"/>
    <property type="match status" value="1"/>
</dbReference>
<protein>
    <submittedName>
        <fullName evidence="2">Formyltransferase/hydrolase complex Fhc subunit B</fullName>
    </submittedName>
</protein>
<dbReference type="RefSeq" id="WP_145376727.1">
    <property type="nucleotide sequence ID" value="NZ_CP036276.1"/>
</dbReference>
<dbReference type="GO" id="GO:0016020">
    <property type="term" value="C:membrane"/>
    <property type="evidence" value="ECO:0007669"/>
    <property type="project" value="TreeGrafter"/>
</dbReference>
<proteinExistence type="predicted"/>
<dbReference type="EMBL" id="CP036276">
    <property type="protein sequence ID" value="QDU44356.1"/>
    <property type="molecule type" value="Genomic_DNA"/>
</dbReference>
<name>A0A517ZPE4_9PLAN</name>
<dbReference type="PANTHER" id="PTHR43105:SF14">
    <property type="entry name" value="FORMATE DEHYDROGENASE H"/>
    <property type="match status" value="1"/>
</dbReference>
<dbReference type="PANTHER" id="PTHR43105">
    <property type="entry name" value="RESPIRATORY NITRATE REDUCTASE"/>
    <property type="match status" value="1"/>
</dbReference>
<keyword evidence="2" id="KW-0378">Hydrolase</keyword>
<dbReference type="CDD" id="cd02761">
    <property type="entry name" value="MopB_FmdB-FwdB"/>
    <property type="match status" value="1"/>
</dbReference>
<dbReference type="InterPro" id="IPR016457">
    <property type="entry name" value="Formylmethanofuran_DH_bsu"/>
</dbReference>
<dbReference type="GO" id="GO:0016740">
    <property type="term" value="F:transferase activity"/>
    <property type="evidence" value="ECO:0007669"/>
    <property type="project" value="UniProtKB-KW"/>
</dbReference>
<evidence type="ECO:0000313" key="3">
    <source>
        <dbReference type="Proteomes" id="UP000319383"/>
    </source>
</evidence>
<dbReference type="Gene3D" id="3.40.228.10">
    <property type="entry name" value="Dimethylsulfoxide Reductase, domain 2"/>
    <property type="match status" value="1"/>
</dbReference>
<keyword evidence="1" id="KW-0560">Oxidoreductase</keyword>
<dbReference type="PIRSF" id="PIRSF005646">
    <property type="entry name" value="FwdB"/>
    <property type="match status" value="1"/>
</dbReference>
<keyword evidence="3" id="KW-1185">Reference proteome</keyword>
<accession>A0A517ZPE4</accession>
<dbReference type="KEGG" id="sdyn:Mal52_28370"/>
<dbReference type="AlphaFoldDB" id="A0A517ZPE4"/>
<evidence type="ECO:0000256" key="1">
    <source>
        <dbReference type="ARBA" id="ARBA00023002"/>
    </source>
</evidence>